<name>A0A0V1GXC8_9BILA</name>
<sequence>MDEAKETTDDKTPTALHHQQQQQRQHSFPCTVPDRENQELHVAAFKHPFAAKHHCQMKRHAECWRATIKDDNLTALYQENMVGVAELPNRTSESELLSDEHCPIEQADRDIEIRSLLLDFQVQWEAFAESFHSTTELNII</sequence>
<dbReference type="AlphaFoldDB" id="A0A0V1GXC8"/>
<keyword evidence="3" id="KW-1185">Reference proteome</keyword>
<feature type="compositionally biased region" description="Low complexity" evidence="1">
    <location>
        <begin position="17"/>
        <end position="26"/>
    </location>
</feature>
<reference evidence="2 3" key="1">
    <citation type="submission" date="2015-01" db="EMBL/GenBank/DDBJ databases">
        <title>Evolution of Trichinella species and genotypes.</title>
        <authorList>
            <person name="Korhonen P.K."/>
            <person name="Edoardo P."/>
            <person name="Giuseppe L.R."/>
            <person name="Gasser R.B."/>
        </authorList>
    </citation>
    <scope>NUCLEOTIDE SEQUENCE [LARGE SCALE GENOMIC DNA]</scope>
    <source>
        <strain evidence="2">ISS1029</strain>
    </source>
</reference>
<evidence type="ECO:0000313" key="3">
    <source>
        <dbReference type="Proteomes" id="UP000055024"/>
    </source>
</evidence>
<accession>A0A0V1GXC8</accession>
<proteinExistence type="predicted"/>
<feature type="region of interest" description="Disordered" evidence="1">
    <location>
        <begin position="1"/>
        <end position="28"/>
    </location>
</feature>
<evidence type="ECO:0000313" key="2">
    <source>
        <dbReference type="EMBL" id="KRZ02999.1"/>
    </source>
</evidence>
<protein>
    <submittedName>
        <fullName evidence="2">Uncharacterized protein</fullName>
    </submittedName>
</protein>
<comment type="caution">
    <text evidence="2">The sequence shown here is derived from an EMBL/GenBank/DDBJ whole genome shotgun (WGS) entry which is preliminary data.</text>
</comment>
<dbReference type="Proteomes" id="UP000055024">
    <property type="component" value="Unassembled WGS sequence"/>
</dbReference>
<organism evidence="2 3">
    <name type="scientific">Trichinella zimbabwensis</name>
    <dbReference type="NCBI Taxonomy" id="268475"/>
    <lineage>
        <taxon>Eukaryota</taxon>
        <taxon>Metazoa</taxon>
        <taxon>Ecdysozoa</taxon>
        <taxon>Nematoda</taxon>
        <taxon>Enoplea</taxon>
        <taxon>Dorylaimia</taxon>
        <taxon>Trichinellida</taxon>
        <taxon>Trichinellidae</taxon>
        <taxon>Trichinella</taxon>
    </lineage>
</organism>
<dbReference type="EMBL" id="JYDP01000208">
    <property type="protein sequence ID" value="KRZ02999.1"/>
    <property type="molecule type" value="Genomic_DNA"/>
</dbReference>
<evidence type="ECO:0000256" key="1">
    <source>
        <dbReference type="SAM" id="MobiDB-lite"/>
    </source>
</evidence>
<feature type="compositionally biased region" description="Basic and acidic residues" evidence="1">
    <location>
        <begin position="1"/>
        <end position="12"/>
    </location>
</feature>
<gene>
    <name evidence="2" type="ORF">T11_3528</name>
</gene>